<dbReference type="GO" id="GO:0000703">
    <property type="term" value="F:oxidized pyrimidine nucleobase lesion DNA N-glycosylase activity"/>
    <property type="evidence" value="ECO:0007669"/>
    <property type="project" value="UniProtKB-UniRule"/>
</dbReference>
<dbReference type="EMBL" id="GL996510">
    <property type="protein sequence ID" value="EGV66476.1"/>
    <property type="molecule type" value="Genomic_DNA"/>
</dbReference>
<name>G3AW80_CANTC</name>
<keyword evidence="8" id="KW-0496">Mitochondrion</keyword>
<dbReference type="HAMAP" id="MF_03183">
    <property type="entry name" value="Endonuclease_III_Nth"/>
    <property type="match status" value="1"/>
</dbReference>
<keyword evidence="5 8" id="KW-0456">Lyase</keyword>
<dbReference type="EC" id="4.2.99.18" evidence="8"/>
<evidence type="ECO:0000256" key="2">
    <source>
        <dbReference type="ARBA" id="ARBA00022763"/>
    </source>
</evidence>
<dbReference type="AlphaFoldDB" id="G3AW80"/>
<dbReference type="SUPFAM" id="SSF48150">
    <property type="entry name" value="DNA-glycosylase"/>
    <property type="match status" value="1"/>
</dbReference>
<proteinExistence type="inferred from homology"/>
<dbReference type="Gene3D" id="1.10.1670.10">
    <property type="entry name" value="Helix-hairpin-Helix base-excision DNA repair enzymes (C-terminal)"/>
    <property type="match status" value="1"/>
</dbReference>
<dbReference type="CDD" id="cd00056">
    <property type="entry name" value="ENDO3c"/>
    <property type="match status" value="1"/>
</dbReference>
<protein>
    <recommendedName>
        <fullName evidence="8">Endonuclease III homolog</fullName>
        <ecNumber evidence="8">3.2.2.-</ecNumber>
        <ecNumber evidence="8">4.2.99.18</ecNumber>
    </recommendedName>
    <alternativeName>
        <fullName evidence="8">Bifunctional DNA N-glycosylase/DNA-(apurinic or apyrimidinic site) lyase</fullName>
        <shortName evidence="8">DNA glycosylase/AP lyase</shortName>
    </alternativeName>
</protein>
<accession>G3AW80</accession>
<dbReference type="Pfam" id="PF00730">
    <property type="entry name" value="HhH-GPD"/>
    <property type="match status" value="1"/>
</dbReference>
<comment type="caution">
    <text evidence="8">Lacks conserved residue(s) required for the propagation of feature annotation.</text>
</comment>
<evidence type="ECO:0000256" key="8">
    <source>
        <dbReference type="HAMAP-Rule" id="MF_03183"/>
    </source>
</evidence>
<evidence type="ECO:0000256" key="6">
    <source>
        <dbReference type="ARBA" id="ARBA00023295"/>
    </source>
</evidence>
<comment type="catalytic activity">
    <reaction evidence="7 8">
        <text>2'-deoxyribonucleotide-(2'-deoxyribose 5'-phosphate)-2'-deoxyribonucleotide-DNA = a 3'-end 2'-deoxyribonucleotide-(2,3-dehydro-2,3-deoxyribose 5'-phosphate)-DNA + a 5'-end 5'-phospho-2'-deoxyribonucleoside-DNA + H(+)</text>
        <dbReference type="Rhea" id="RHEA:66592"/>
        <dbReference type="Rhea" id="RHEA-COMP:13180"/>
        <dbReference type="Rhea" id="RHEA-COMP:16897"/>
        <dbReference type="Rhea" id="RHEA-COMP:17067"/>
        <dbReference type="ChEBI" id="CHEBI:15378"/>
        <dbReference type="ChEBI" id="CHEBI:136412"/>
        <dbReference type="ChEBI" id="CHEBI:157695"/>
        <dbReference type="ChEBI" id="CHEBI:167181"/>
        <dbReference type="EC" id="4.2.99.18"/>
    </reaction>
</comment>
<dbReference type="PANTHER" id="PTHR43286">
    <property type="entry name" value="ENDONUCLEASE III-LIKE PROTEIN 1"/>
    <property type="match status" value="1"/>
</dbReference>
<dbReference type="InterPro" id="IPR003265">
    <property type="entry name" value="HhH-GPD_domain"/>
</dbReference>
<organism evidence="11">
    <name type="scientific">Candida tenuis (strain ATCC 10573 / BCRC 21748 / CBS 615 / JCM 9827 / NBRC 10315 / NRRL Y-1498 / VKM Y-70)</name>
    <name type="common">Yeast</name>
    <name type="synonym">Yamadazyma tenuis</name>
    <dbReference type="NCBI Taxonomy" id="590646"/>
    <lineage>
        <taxon>Eukaryota</taxon>
        <taxon>Fungi</taxon>
        <taxon>Dikarya</taxon>
        <taxon>Ascomycota</taxon>
        <taxon>Saccharomycotina</taxon>
        <taxon>Pichiomycetes</taxon>
        <taxon>Debaryomycetaceae</taxon>
        <taxon>Yamadazyma</taxon>
    </lineage>
</organism>
<dbReference type="PROSITE" id="PS01155">
    <property type="entry name" value="ENDONUCLEASE_III_2"/>
    <property type="match status" value="1"/>
</dbReference>
<dbReference type="InterPro" id="IPR000445">
    <property type="entry name" value="HhH_motif"/>
</dbReference>
<dbReference type="PANTHER" id="PTHR43286:SF1">
    <property type="entry name" value="ENDONUCLEASE III-LIKE PROTEIN 1"/>
    <property type="match status" value="1"/>
</dbReference>
<dbReference type="GO" id="GO:0140078">
    <property type="term" value="F:class I DNA-(apurinic or apyrimidinic site) endonuclease activity"/>
    <property type="evidence" value="ECO:0007669"/>
    <property type="project" value="UniProtKB-EC"/>
</dbReference>
<sequence>MGCERIPDGMTPKLSVNDPRTFRFQLLISLMLSSQTKDEVLDDAMRKLNNGLKSRGFQQGLSLESVMTLSDKELDGYIGKVGFHNRKTVYIKNACIMLQEQFGGDIPNTIEQIVKLPGVGPKMGYLLLQRGWNISTGIGVDVHLHRLAMMWGWSKKTTNPDMTRKYLEEWLPRKFWAEINPLLVGFGQVICTPQFQNCDVCSLATKSLCKSVNRKLVNKGLTEERLEKLKKGRGDLAQLLVSMGT</sequence>
<comment type="subcellular location">
    <subcellularLocation>
        <location evidence="8">Nucleus</location>
    </subcellularLocation>
    <subcellularLocation>
        <location evidence="8">Mitochondrion</location>
    </subcellularLocation>
</comment>
<feature type="domain" description="HhH-GPD" evidence="9">
    <location>
        <begin position="32"/>
        <end position="189"/>
    </location>
</feature>
<evidence type="ECO:0000313" key="11">
    <source>
        <dbReference type="Proteomes" id="UP000000707"/>
    </source>
</evidence>
<evidence type="ECO:0000259" key="9">
    <source>
        <dbReference type="SMART" id="SM00478"/>
    </source>
</evidence>
<evidence type="ECO:0000313" key="10">
    <source>
        <dbReference type="EMBL" id="EGV66476.1"/>
    </source>
</evidence>
<dbReference type="GO" id="GO:0006285">
    <property type="term" value="P:base-excision repair, AP site formation"/>
    <property type="evidence" value="ECO:0007669"/>
    <property type="project" value="UniProtKB-UniRule"/>
</dbReference>
<dbReference type="GO" id="GO:0005739">
    <property type="term" value="C:mitochondrion"/>
    <property type="evidence" value="ECO:0007669"/>
    <property type="project" value="UniProtKB-SubCell"/>
</dbReference>
<dbReference type="InterPro" id="IPR030841">
    <property type="entry name" value="NTH1"/>
</dbReference>
<keyword evidence="11" id="KW-1185">Reference proteome</keyword>
<evidence type="ECO:0000256" key="5">
    <source>
        <dbReference type="ARBA" id="ARBA00023239"/>
    </source>
</evidence>
<evidence type="ECO:0000256" key="7">
    <source>
        <dbReference type="ARBA" id="ARBA00044632"/>
    </source>
</evidence>
<dbReference type="EC" id="3.2.2.-" evidence="8"/>
<keyword evidence="4 8" id="KW-0234">DNA repair</keyword>
<dbReference type="GO" id="GO:0006289">
    <property type="term" value="P:nucleotide-excision repair"/>
    <property type="evidence" value="ECO:0007669"/>
    <property type="project" value="TreeGrafter"/>
</dbReference>
<keyword evidence="6 8" id="KW-0326">Glycosidase</keyword>
<dbReference type="InterPro" id="IPR004036">
    <property type="entry name" value="Endonuclease-III-like_CS2"/>
</dbReference>
<comment type="similarity">
    <text evidence="1 8">Belongs to the Nth/MutY family.</text>
</comment>
<dbReference type="FunFam" id="1.10.340.30:FF:000001">
    <property type="entry name" value="Endonuclease III"/>
    <property type="match status" value="1"/>
</dbReference>
<dbReference type="GO" id="GO:0003677">
    <property type="term" value="F:DNA binding"/>
    <property type="evidence" value="ECO:0007669"/>
    <property type="project" value="UniProtKB-UniRule"/>
</dbReference>
<dbReference type="HOGENOM" id="CLU_012862_4_2_1"/>
<keyword evidence="2 8" id="KW-0227">DNA damage</keyword>
<dbReference type="SMART" id="SM00478">
    <property type="entry name" value="ENDO3c"/>
    <property type="match status" value="1"/>
</dbReference>
<dbReference type="InterPro" id="IPR023170">
    <property type="entry name" value="HhH_base_excis_C"/>
</dbReference>
<evidence type="ECO:0000256" key="4">
    <source>
        <dbReference type="ARBA" id="ARBA00023204"/>
    </source>
</evidence>
<dbReference type="GO" id="GO:0005634">
    <property type="term" value="C:nucleus"/>
    <property type="evidence" value="ECO:0007669"/>
    <property type="project" value="UniProtKB-SubCell"/>
</dbReference>
<keyword evidence="3 8" id="KW-0378">Hydrolase</keyword>
<dbReference type="InterPro" id="IPR011257">
    <property type="entry name" value="DNA_glycosylase"/>
</dbReference>
<evidence type="ECO:0000256" key="3">
    <source>
        <dbReference type="ARBA" id="ARBA00022801"/>
    </source>
</evidence>
<dbReference type="Pfam" id="PF00633">
    <property type="entry name" value="HHH"/>
    <property type="match status" value="1"/>
</dbReference>
<evidence type="ECO:0000256" key="1">
    <source>
        <dbReference type="ARBA" id="ARBA00008343"/>
    </source>
</evidence>
<comment type="function">
    <text evidence="8">Bifunctional DNA N-glycosylase with associated apurinic/apyrimidinic (AP) lyase function that catalyzes the first step in base excision repair (BER), the primary repair pathway for the repair of oxidative DNA damage. The DNA N-glycosylase activity releases the damaged DNA base from DNA by cleaving the N-glycosidic bond, leaving an AP site. The AP lyase activity cleaves the phosphodiester bond 3' to the AP site by a beta-elimination. Primarily recognizes and repairs oxidative base damage of pyrimidines.</text>
</comment>
<gene>
    <name evidence="8" type="primary">NTG1</name>
    <name evidence="10" type="ORF">CANTEDRAFT_128882</name>
</gene>
<dbReference type="Proteomes" id="UP000000707">
    <property type="component" value="Unassembled WGS sequence"/>
</dbReference>
<dbReference type="Gene3D" id="1.10.340.30">
    <property type="entry name" value="Hypothetical protein, domain 2"/>
    <property type="match status" value="1"/>
</dbReference>
<dbReference type="OrthoDB" id="2099276at2759"/>
<keyword evidence="8" id="KW-0539">Nucleus</keyword>
<reference evidence="10 11" key="1">
    <citation type="journal article" date="2011" name="Proc. Natl. Acad. Sci. U.S.A.">
        <title>Comparative genomics of xylose-fermenting fungi for enhanced biofuel production.</title>
        <authorList>
            <person name="Wohlbach D.J."/>
            <person name="Kuo A."/>
            <person name="Sato T.K."/>
            <person name="Potts K.M."/>
            <person name="Salamov A.A."/>
            <person name="LaButti K.M."/>
            <person name="Sun H."/>
            <person name="Clum A."/>
            <person name="Pangilinan J.L."/>
            <person name="Lindquist E.A."/>
            <person name="Lucas S."/>
            <person name="Lapidus A."/>
            <person name="Jin M."/>
            <person name="Gunawan C."/>
            <person name="Balan V."/>
            <person name="Dale B.E."/>
            <person name="Jeffries T.W."/>
            <person name="Zinkel R."/>
            <person name="Barry K.W."/>
            <person name="Grigoriev I.V."/>
            <person name="Gasch A.P."/>
        </authorList>
    </citation>
    <scope>NUCLEOTIDE SEQUENCE [LARGE SCALE GENOMIC DNA]</scope>
    <source>
        <strain evidence="11">ATCC 10573 / BCRC 21748 / CBS 615 / JCM 9827 / NBRC 10315 / NRRL Y-1498 / VKM Y-70</strain>
    </source>
</reference>